<dbReference type="PANTHER" id="PTHR34040:SF2">
    <property type="entry name" value="FLAGELLAR BIOSYNTHETIC PROTEIN FLIQ"/>
    <property type="match status" value="1"/>
</dbReference>
<dbReference type="OrthoDB" id="9806440at2"/>
<comment type="similarity">
    <text evidence="2 9">Belongs to the FliQ/MopD/SpaQ family.</text>
</comment>
<dbReference type="GO" id="GO:0044780">
    <property type="term" value="P:bacterial-type flagellum assembly"/>
    <property type="evidence" value="ECO:0007669"/>
    <property type="project" value="InterPro"/>
</dbReference>
<dbReference type="PANTHER" id="PTHR34040">
    <property type="entry name" value="FLAGELLAR BIOSYNTHETIC PROTEIN FLIQ"/>
    <property type="match status" value="1"/>
</dbReference>
<dbReference type="GO" id="GO:0009306">
    <property type="term" value="P:protein secretion"/>
    <property type="evidence" value="ECO:0007669"/>
    <property type="project" value="InterPro"/>
</dbReference>
<dbReference type="Proteomes" id="UP000245380">
    <property type="component" value="Unassembled WGS sequence"/>
</dbReference>
<protein>
    <recommendedName>
        <fullName evidence="3 9">Flagellar biosynthetic protein FliQ</fullName>
    </recommendedName>
</protein>
<keyword evidence="5 9" id="KW-0812">Transmembrane</keyword>
<keyword evidence="6 9" id="KW-1133">Transmembrane helix</keyword>
<evidence type="ECO:0000256" key="2">
    <source>
        <dbReference type="ARBA" id="ARBA00006156"/>
    </source>
</evidence>
<dbReference type="AlphaFoldDB" id="A0A2U3DA90"/>
<evidence type="ECO:0000256" key="1">
    <source>
        <dbReference type="ARBA" id="ARBA00004651"/>
    </source>
</evidence>
<evidence type="ECO:0000256" key="6">
    <source>
        <dbReference type="ARBA" id="ARBA00022989"/>
    </source>
</evidence>
<dbReference type="RefSeq" id="WP_109429989.1">
    <property type="nucleotide sequence ID" value="NZ_MPDK01000005.1"/>
</dbReference>
<dbReference type="NCBIfam" id="TIGR01402">
    <property type="entry name" value="fliQ"/>
    <property type="match status" value="1"/>
</dbReference>
<dbReference type="Pfam" id="PF01313">
    <property type="entry name" value="Bac_export_3"/>
    <property type="match status" value="1"/>
</dbReference>
<keyword evidence="11" id="KW-1185">Reference proteome</keyword>
<comment type="subcellular location">
    <subcellularLocation>
        <location evidence="1 9">Cell membrane</location>
        <topology evidence="1">Multi-pass membrane protein</topology>
    </subcellularLocation>
    <subcellularLocation>
        <location evidence="9">Bacterial flagellum basal body</location>
    </subcellularLocation>
</comment>
<keyword evidence="7 9" id="KW-0472">Membrane</keyword>
<organism evidence="10 11">
    <name type="scientific">Sulfoacidibacillus thermotolerans</name>
    <name type="common">Acidibacillus sulfuroxidans</name>
    <dbReference type="NCBI Taxonomy" id="1765684"/>
    <lineage>
        <taxon>Bacteria</taxon>
        <taxon>Bacillati</taxon>
        <taxon>Bacillota</taxon>
        <taxon>Bacilli</taxon>
        <taxon>Bacillales</taxon>
        <taxon>Alicyclobacillaceae</taxon>
        <taxon>Sulfoacidibacillus</taxon>
    </lineage>
</organism>
<dbReference type="PIRSF" id="PIRSF004669">
    <property type="entry name" value="FliQ"/>
    <property type="match status" value="1"/>
</dbReference>
<feature type="transmembrane region" description="Helical" evidence="9">
    <location>
        <begin position="12"/>
        <end position="38"/>
    </location>
</feature>
<keyword evidence="4 9" id="KW-1003">Cell membrane</keyword>
<evidence type="ECO:0000256" key="9">
    <source>
        <dbReference type="RuleBase" id="RU364090"/>
    </source>
</evidence>
<feature type="transmembrane region" description="Helical" evidence="9">
    <location>
        <begin position="50"/>
        <end position="70"/>
    </location>
</feature>
<name>A0A2U3DA90_SULT2</name>
<evidence type="ECO:0000256" key="3">
    <source>
        <dbReference type="ARBA" id="ARBA00021718"/>
    </source>
</evidence>
<dbReference type="InterPro" id="IPR006305">
    <property type="entry name" value="FliQ"/>
</dbReference>
<dbReference type="GO" id="GO:0009425">
    <property type="term" value="C:bacterial-type flagellum basal body"/>
    <property type="evidence" value="ECO:0007669"/>
    <property type="project" value="UniProtKB-SubCell"/>
</dbReference>
<gene>
    <name evidence="9" type="primary">fliQ</name>
    <name evidence="10" type="ORF">BM613_04510</name>
</gene>
<comment type="function">
    <text evidence="9">Role in flagellar biosynthesis.</text>
</comment>
<evidence type="ECO:0000313" key="10">
    <source>
        <dbReference type="EMBL" id="PWI58200.1"/>
    </source>
</evidence>
<reference evidence="10 11" key="1">
    <citation type="submission" date="2016-11" db="EMBL/GenBank/DDBJ databases">
        <title>Comparative genomics of Acidibacillus ferroxidans species.</title>
        <authorList>
            <person name="Oliveira G."/>
            <person name="Nunes G."/>
            <person name="Oliveira R."/>
            <person name="Araujo F."/>
            <person name="Salim A."/>
            <person name="Scholte L."/>
            <person name="Morais D."/>
            <person name="Nancucheo I."/>
            <person name="Johnson D.B."/>
            <person name="Grail B."/>
            <person name="Bittencourt J."/>
            <person name="Valadares R."/>
        </authorList>
    </citation>
    <scope>NUCLEOTIDE SEQUENCE [LARGE SCALE GENOMIC DNA]</scope>
    <source>
        <strain evidence="10 11">Y002</strain>
    </source>
</reference>
<proteinExistence type="inferred from homology"/>
<comment type="caution">
    <text evidence="10">The sequence shown here is derived from an EMBL/GenBank/DDBJ whole genome shotgun (WGS) entry which is preliminary data.</text>
</comment>
<evidence type="ECO:0000256" key="5">
    <source>
        <dbReference type="ARBA" id="ARBA00022692"/>
    </source>
</evidence>
<evidence type="ECO:0000256" key="8">
    <source>
        <dbReference type="ARBA" id="ARBA00023143"/>
    </source>
</evidence>
<dbReference type="InterPro" id="IPR002191">
    <property type="entry name" value="Bac_export_3"/>
</dbReference>
<evidence type="ECO:0000256" key="7">
    <source>
        <dbReference type="ARBA" id="ARBA00023136"/>
    </source>
</evidence>
<dbReference type="GO" id="GO:0005886">
    <property type="term" value="C:plasma membrane"/>
    <property type="evidence" value="ECO:0007669"/>
    <property type="project" value="UniProtKB-SubCell"/>
</dbReference>
<evidence type="ECO:0000313" key="11">
    <source>
        <dbReference type="Proteomes" id="UP000245380"/>
    </source>
</evidence>
<evidence type="ECO:0000256" key="4">
    <source>
        <dbReference type="ARBA" id="ARBA00022475"/>
    </source>
</evidence>
<dbReference type="PRINTS" id="PR00952">
    <property type="entry name" value="TYPE3IMQPROT"/>
</dbReference>
<accession>A0A2U3DA90</accession>
<dbReference type="EMBL" id="MPDK01000005">
    <property type="protein sequence ID" value="PWI58200.1"/>
    <property type="molecule type" value="Genomic_DNA"/>
</dbReference>
<keyword evidence="8 9" id="KW-0975">Bacterial flagellum</keyword>
<sequence length="89" mass="9727">MNGNFVIGLGQQVIFIVLELTGPILIVGMLVGLIISIFQATTQIQEQTLTFVPKIAAIIVILFLAGPWMLGTLTHFTSDVLGNLQRYIQ</sequence>